<evidence type="ECO:0000313" key="3">
    <source>
        <dbReference type="Proteomes" id="UP000799436"/>
    </source>
</evidence>
<accession>A0A6G1LAA1</accession>
<dbReference type="EMBL" id="ML995830">
    <property type="protein sequence ID" value="KAF2769863.1"/>
    <property type="molecule type" value="Genomic_DNA"/>
</dbReference>
<feature type="signal peptide" evidence="1">
    <location>
        <begin position="1"/>
        <end position="23"/>
    </location>
</feature>
<reference evidence="2" key="1">
    <citation type="journal article" date="2020" name="Stud. Mycol.">
        <title>101 Dothideomycetes genomes: a test case for predicting lifestyles and emergence of pathogens.</title>
        <authorList>
            <person name="Haridas S."/>
            <person name="Albert R."/>
            <person name="Binder M."/>
            <person name="Bloem J."/>
            <person name="Labutti K."/>
            <person name="Salamov A."/>
            <person name="Andreopoulos B."/>
            <person name="Baker S."/>
            <person name="Barry K."/>
            <person name="Bills G."/>
            <person name="Bluhm B."/>
            <person name="Cannon C."/>
            <person name="Castanera R."/>
            <person name="Culley D."/>
            <person name="Daum C."/>
            <person name="Ezra D."/>
            <person name="Gonzalez J."/>
            <person name="Henrissat B."/>
            <person name="Kuo A."/>
            <person name="Liang C."/>
            <person name="Lipzen A."/>
            <person name="Lutzoni F."/>
            <person name="Magnuson J."/>
            <person name="Mondo S."/>
            <person name="Nolan M."/>
            <person name="Ohm R."/>
            <person name="Pangilinan J."/>
            <person name="Park H.-J."/>
            <person name="Ramirez L."/>
            <person name="Alfaro M."/>
            <person name="Sun H."/>
            <person name="Tritt A."/>
            <person name="Yoshinaga Y."/>
            <person name="Zwiers L.-H."/>
            <person name="Turgeon B."/>
            <person name="Goodwin S."/>
            <person name="Spatafora J."/>
            <person name="Crous P."/>
            <person name="Grigoriev I."/>
        </authorList>
    </citation>
    <scope>NUCLEOTIDE SEQUENCE</scope>
    <source>
        <strain evidence="2">CBS 116005</strain>
    </source>
</reference>
<evidence type="ECO:0000256" key="1">
    <source>
        <dbReference type="SAM" id="SignalP"/>
    </source>
</evidence>
<keyword evidence="1" id="KW-0732">Signal</keyword>
<dbReference type="AlphaFoldDB" id="A0A6G1LAA1"/>
<dbReference type="Proteomes" id="UP000799436">
    <property type="component" value="Unassembled WGS sequence"/>
</dbReference>
<keyword evidence="3" id="KW-1185">Reference proteome</keyword>
<organism evidence="2 3">
    <name type="scientific">Teratosphaeria nubilosa</name>
    <dbReference type="NCBI Taxonomy" id="161662"/>
    <lineage>
        <taxon>Eukaryota</taxon>
        <taxon>Fungi</taxon>
        <taxon>Dikarya</taxon>
        <taxon>Ascomycota</taxon>
        <taxon>Pezizomycotina</taxon>
        <taxon>Dothideomycetes</taxon>
        <taxon>Dothideomycetidae</taxon>
        <taxon>Mycosphaerellales</taxon>
        <taxon>Teratosphaeriaceae</taxon>
        <taxon>Teratosphaeria</taxon>
    </lineage>
</organism>
<dbReference type="OrthoDB" id="3813160at2759"/>
<protein>
    <submittedName>
        <fullName evidence="2">Uncharacterized protein</fullName>
    </submittedName>
</protein>
<gene>
    <name evidence="2" type="ORF">EJ03DRAFT_85315</name>
</gene>
<feature type="chain" id="PRO_5026044877" evidence="1">
    <location>
        <begin position="24"/>
        <end position="151"/>
    </location>
</feature>
<name>A0A6G1LAA1_9PEZI</name>
<proteinExistence type="predicted"/>
<evidence type="ECO:0000313" key="2">
    <source>
        <dbReference type="EMBL" id="KAF2769863.1"/>
    </source>
</evidence>
<sequence>MPPFTFHTTALTAFLALGTMSAANNLTCFNTCYRVNGSVIDAAINNFCTTYAGVEINLFSDTQGMVGAVDDVETYAPKTGTGETGEIYMQIIATLDETCGTVTVDYETCVYNFYVPVNECNIGSSDGKQGGIWEDPCLEFVVNPNYPDCNA</sequence>